<evidence type="ECO:0000256" key="1">
    <source>
        <dbReference type="SAM" id="SignalP"/>
    </source>
</evidence>
<gene>
    <name evidence="2" type="ORF">SBA_ch2_6830</name>
</gene>
<dbReference type="Proteomes" id="UP001059971">
    <property type="component" value="Chromosome 2"/>
</dbReference>
<evidence type="ECO:0008006" key="4">
    <source>
        <dbReference type="Google" id="ProtNLM"/>
    </source>
</evidence>
<dbReference type="RefSeq" id="WP_224550870.1">
    <property type="nucleotide sequence ID" value="NZ_AP018818.1"/>
</dbReference>
<name>A0ABM7G8X0_9SPHN</name>
<accession>A0ABM7G8X0</accession>
<keyword evidence="1" id="KW-0732">Signal</keyword>
<reference evidence="2" key="1">
    <citation type="submission" date="2018-07" db="EMBL/GenBank/DDBJ databases">
        <title>Complete genome sequence of Sphingomonas bisphenolicum strain AO1, a bisphenol A degradative bacterium isolated from Japanese farm field.</title>
        <authorList>
            <person name="Murakami M."/>
            <person name="Koh M."/>
            <person name="Koba S."/>
            <person name="Matsumura Y."/>
        </authorList>
    </citation>
    <scope>NUCLEOTIDE SEQUENCE</scope>
    <source>
        <strain evidence="2">AO1</strain>
    </source>
</reference>
<organism evidence="2 3">
    <name type="scientific">Sphingomonas bisphenolicum</name>
    <dbReference type="NCBI Taxonomy" id="296544"/>
    <lineage>
        <taxon>Bacteria</taxon>
        <taxon>Pseudomonadati</taxon>
        <taxon>Pseudomonadota</taxon>
        <taxon>Alphaproteobacteria</taxon>
        <taxon>Sphingomonadales</taxon>
        <taxon>Sphingomonadaceae</taxon>
        <taxon>Sphingomonas</taxon>
    </lineage>
</organism>
<feature type="signal peptide" evidence="1">
    <location>
        <begin position="1"/>
        <end position="29"/>
    </location>
</feature>
<evidence type="ECO:0000313" key="3">
    <source>
        <dbReference type="Proteomes" id="UP001059971"/>
    </source>
</evidence>
<feature type="chain" id="PRO_5047513018" description="Copper resistance protein CopC" evidence="1">
    <location>
        <begin position="30"/>
        <end position="131"/>
    </location>
</feature>
<sequence length="131" mass="13342">MKTDMFRTGFLGVSLAAFALIAAPAMLHAHGSMKPQHGGMVQMTGETMIELVAGPKGVDVYLSEEDEPLAAASFTAKLTQTAAGTKTEAALKPAGGNKLSAGGFKAAKGAKLVVALVDKSGAKSFATFQAK</sequence>
<evidence type="ECO:0000313" key="2">
    <source>
        <dbReference type="EMBL" id="BBF72150.1"/>
    </source>
</evidence>
<protein>
    <recommendedName>
        <fullName evidence="4">Copper resistance protein CopC</fullName>
    </recommendedName>
</protein>
<proteinExistence type="predicted"/>
<dbReference type="EMBL" id="AP018818">
    <property type="protein sequence ID" value="BBF72150.1"/>
    <property type="molecule type" value="Genomic_DNA"/>
</dbReference>
<keyword evidence="3" id="KW-1185">Reference proteome</keyword>